<evidence type="ECO:0000313" key="3">
    <source>
        <dbReference type="Proteomes" id="UP000831156"/>
    </source>
</evidence>
<accession>A0ABY1UT40</accession>
<keyword evidence="1" id="KW-0732">Signal</keyword>
<dbReference type="Proteomes" id="UP000831156">
    <property type="component" value="Chromosome 14"/>
</dbReference>
<evidence type="ECO:0000313" key="2">
    <source>
        <dbReference type="EMBL" id="SOV18541.1"/>
    </source>
</evidence>
<keyword evidence="3" id="KW-1185">Reference proteome</keyword>
<proteinExistence type="predicted"/>
<dbReference type="EMBL" id="LT969437">
    <property type="protein sequence ID" value="SOV18541.1"/>
    <property type="molecule type" value="Genomic_DNA"/>
</dbReference>
<reference evidence="2" key="1">
    <citation type="submission" date="2016-09" db="EMBL/GenBank/DDBJ databases">
        <authorList>
            <consortium name="Pathogen Informatics"/>
            <person name="Sun Q."/>
            <person name="Inoue M."/>
        </authorList>
    </citation>
    <scope>NUCLEOTIDE SEQUENCE</scope>
</reference>
<gene>
    <name evidence="2" type="ORF">PGABG01_1401500</name>
</gene>
<feature type="signal peptide" evidence="1">
    <location>
        <begin position="1"/>
        <end position="21"/>
    </location>
</feature>
<sequence>MTFLKAKKYLFFFYLCGSLLSSRYTFNSNFIYDNKKFISNLFMFNEKYVEDSNILSCYEEICGYNKYNKMNEYGKLIAKDINDIFMSKNKCVVNNIERREMNINFLLLYNIISQINEIINLFNYNTIKNIKYIFKVLLVKDFLLIYMKKENKNYIGRELNDGEKMKYANIEIKQKEWFRNVRILNEEKCFLNCGNGNCVNSHGYEYCNCPEGFSSNPEKNFECEEHCKVNNGGCDKDSICEPVLSVDEEKNNVVKGVGVICKCKNGNTKYNGYYCG</sequence>
<evidence type="ECO:0000256" key="1">
    <source>
        <dbReference type="SAM" id="SignalP"/>
    </source>
</evidence>
<organism evidence="2 3">
    <name type="scientific">Plasmodium gaboni</name>
    <dbReference type="NCBI Taxonomy" id="647221"/>
    <lineage>
        <taxon>Eukaryota</taxon>
        <taxon>Sar</taxon>
        <taxon>Alveolata</taxon>
        <taxon>Apicomplexa</taxon>
        <taxon>Aconoidasida</taxon>
        <taxon>Haemosporida</taxon>
        <taxon>Plasmodiidae</taxon>
        <taxon>Plasmodium</taxon>
        <taxon>Plasmodium (Laverania)</taxon>
    </lineage>
</organism>
<dbReference type="Gene3D" id="2.10.25.10">
    <property type="entry name" value="Laminin"/>
    <property type="match status" value="1"/>
</dbReference>
<evidence type="ECO:0008006" key="4">
    <source>
        <dbReference type="Google" id="ProtNLM"/>
    </source>
</evidence>
<protein>
    <recommendedName>
        <fullName evidence="4">EGF-like domain-containing protein</fullName>
    </recommendedName>
</protein>
<feature type="chain" id="PRO_5046013788" description="EGF-like domain-containing protein" evidence="1">
    <location>
        <begin position="22"/>
        <end position="276"/>
    </location>
</feature>
<name>A0ABY1UT40_9APIC</name>